<gene>
    <name evidence="2" type="ORF">WJX74_000537</name>
</gene>
<evidence type="ECO:0000313" key="2">
    <source>
        <dbReference type="EMBL" id="KAK9827414.1"/>
    </source>
</evidence>
<dbReference type="InterPro" id="IPR036623">
    <property type="entry name" value="Hemimethylated_DNA-bd_sf"/>
</dbReference>
<dbReference type="Pfam" id="PF08755">
    <property type="entry name" value="YccV-like"/>
    <property type="match status" value="1"/>
</dbReference>
<dbReference type="Pfam" id="PF13369">
    <property type="entry name" value="Transglut_core2"/>
    <property type="match status" value="1"/>
</dbReference>
<sequence>MVLFGSKALRQAPPIPRPSFQEEAEHAATHPQITTAGVACPTINDIPMPTLEKILGLLSATDLARCATVCRAWRASATWSPLWSCLCQARWVVWSVGDWHSKPFKHTEWPAAWRKRLQKEKQCLELLDDLVWPQRHHATVRAIADLGPDILECLEMEAQRPGSLQEGRRCWAVKAAARAQAIWCSQQMHEAPEALRLPEYQSQIELGALLVAQIHAPFADLTPVPRFLDQLAEELRRRLEEADITGGLPAVEMLSEMLFGKAGPGAASNGASMTLTDLSGSALEASLKLPAPGFGMGLQGDSEGYYSPENSLLQHVLTAGKGIPISLAIIHAAVGRRAGLPISCVNMPRHFMNRFGDYNHPDERFIDAFDGGKMLTRSAAMAMLMTFTGRASAEDLAPATPDRVWYRCCYNLISLYHNTRSLPTLRSVLDLALALSPLDVSGTYNKISADLCMLRAQIATGLDDFSGALDTIQELDESGMPVDGNLEELASNLQHIKASAEADWNRRRYRTEEAARVQWRVGQVMKHRKFGYGGVIIGWNYRCMQSEEWIIAMGVDRLPDGGCEQPFYQVLVDGRDRADATTYVAQCNIEVCSMLSHPPQLQGQGRHHLTVHHEKVPEMFEGIAVDASTYTLNAFLRWQYPDD</sequence>
<dbReference type="EMBL" id="JALJOS010000018">
    <property type="protein sequence ID" value="KAK9827414.1"/>
    <property type="molecule type" value="Genomic_DNA"/>
</dbReference>
<dbReference type="InterPro" id="IPR011722">
    <property type="entry name" value="Hemimethylated_DNA-bd_dom"/>
</dbReference>
<dbReference type="NCBIfam" id="TIGR02097">
    <property type="entry name" value="yccV"/>
    <property type="match status" value="1"/>
</dbReference>
<dbReference type="AlphaFoldDB" id="A0AAW1R0Z5"/>
<evidence type="ECO:0000313" key="3">
    <source>
        <dbReference type="Proteomes" id="UP001438707"/>
    </source>
</evidence>
<dbReference type="InterPro" id="IPR032698">
    <property type="entry name" value="SirB1_N"/>
</dbReference>
<dbReference type="Proteomes" id="UP001438707">
    <property type="component" value="Unassembled WGS sequence"/>
</dbReference>
<proteinExistence type="predicted"/>
<dbReference type="InterPro" id="IPR036047">
    <property type="entry name" value="F-box-like_dom_sf"/>
</dbReference>
<feature type="domain" description="F-box" evidence="1">
    <location>
        <begin position="40"/>
        <end position="86"/>
    </location>
</feature>
<evidence type="ECO:0000259" key="1">
    <source>
        <dbReference type="PROSITE" id="PS50181"/>
    </source>
</evidence>
<dbReference type="SUPFAM" id="SSF141255">
    <property type="entry name" value="YccV-like"/>
    <property type="match status" value="1"/>
</dbReference>
<reference evidence="2 3" key="1">
    <citation type="journal article" date="2024" name="Nat. Commun.">
        <title>Phylogenomics reveals the evolutionary origins of lichenization in chlorophyte algae.</title>
        <authorList>
            <person name="Puginier C."/>
            <person name="Libourel C."/>
            <person name="Otte J."/>
            <person name="Skaloud P."/>
            <person name="Haon M."/>
            <person name="Grisel S."/>
            <person name="Petersen M."/>
            <person name="Berrin J.G."/>
            <person name="Delaux P.M."/>
            <person name="Dal Grande F."/>
            <person name="Keller J."/>
        </authorList>
    </citation>
    <scope>NUCLEOTIDE SEQUENCE [LARGE SCALE GENOMIC DNA]</scope>
    <source>
        <strain evidence="2 3">SAG 2145</strain>
    </source>
</reference>
<dbReference type="PROSITE" id="PS50181">
    <property type="entry name" value="FBOX"/>
    <property type="match status" value="1"/>
</dbReference>
<dbReference type="Pfam" id="PF12937">
    <property type="entry name" value="F-box-like"/>
    <property type="match status" value="1"/>
</dbReference>
<dbReference type="Gene3D" id="1.20.1280.50">
    <property type="match status" value="1"/>
</dbReference>
<accession>A0AAW1R0Z5</accession>
<dbReference type="PANTHER" id="PTHR31350:SF21">
    <property type="entry name" value="F-BOX ONLY PROTEIN 21"/>
    <property type="match status" value="1"/>
</dbReference>
<name>A0AAW1R0Z5_9CHLO</name>
<comment type="caution">
    <text evidence="2">The sequence shown here is derived from an EMBL/GenBank/DDBJ whole genome shotgun (WGS) entry which is preliminary data.</text>
</comment>
<dbReference type="GO" id="GO:0003677">
    <property type="term" value="F:DNA binding"/>
    <property type="evidence" value="ECO:0007669"/>
    <property type="project" value="InterPro"/>
</dbReference>
<organism evidence="2 3">
    <name type="scientific">Apatococcus lobatus</name>
    <dbReference type="NCBI Taxonomy" id="904363"/>
    <lineage>
        <taxon>Eukaryota</taxon>
        <taxon>Viridiplantae</taxon>
        <taxon>Chlorophyta</taxon>
        <taxon>core chlorophytes</taxon>
        <taxon>Trebouxiophyceae</taxon>
        <taxon>Chlorellales</taxon>
        <taxon>Chlorellaceae</taxon>
        <taxon>Apatococcus</taxon>
    </lineage>
</organism>
<dbReference type="Gene3D" id="2.30.30.390">
    <property type="entry name" value="Hemimethylated DNA-binding domain"/>
    <property type="match status" value="1"/>
</dbReference>
<dbReference type="SUPFAM" id="SSF81383">
    <property type="entry name" value="F-box domain"/>
    <property type="match status" value="1"/>
</dbReference>
<dbReference type="PANTHER" id="PTHR31350">
    <property type="entry name" value="SI:DKEY-261L7.2"/>
    <property type="match status" value="1"/>
</dbReference>
<protein>
    <recommendedName>
        <fullName evidence="1">F-box domain-containing protein</fullName>
    </recommendedName>
</protein>
<dbReference type="SMART" id="SM00992">
    <property type="entry name" value="YccV-like"/>
    <property type="match status" value="1"/>
</dbReference>
<dbReference type="InterPro" id="IPR001810">
    <property type="entry name" value="F-box_dom"/>
</dbReference>
<keyword evidence="3" id="KW-1185">Reference proteome</keyword>